<keyword evidence="1" id="KW-0812">Transmembrane</keyword>
<feature type="transmembrane region" description="Helical" evidence="1">
    <location>
        <begin position="29"/>
        <end position="51"/>
    </location>
</feature>
<dbReference type="RefSeq" id="WP_116694755.1">
    <property type="nucleotide sequence ID" value="NZ_QEHR01000006.1"/>
</dbReference>
<keyword evidence="3" id="KW-1185">Reference proteome</keyword>
<comment type="caution">
    <text evidence="2">The sequence shown here is derived from an EMBL/GenBank/DDBJ whole genome shotgun (WGS) entry which is preliminary data.</text>
</comment>
<reference evidence="2 3" key="1">
    <citation type="submission" date="2018-04" db="EMBL/GenBank/DDBJ databases">
        <title>Marixanthomonas spongiae HN-E44 sp. nov., isolated from a marine sponge.</title>
        <authorList>
            <person name="Luo L."/>
            <person name="Zhuang L."/>
        </authorList>
    </citation>
    <scope>NUCLEOTIDE SEQUENCE [LARGE SCALE GENOMIC DNA]</scope>
    <source>
        <strain evidence="2 3">HN-E44</strain>
    </source>
</reference>
<proteinExistence type="predicted"/>
<evidence type="ECO:0000313" key="2">
    <source>
        <dbReference type="EMBL" id="PVW14266.1"/>
    </source>
</evidence>
<accession>A0A2U0HZL4</accession>
<dbReference type="AlphaFoldDB" id="A0A2U0HZL4"/>
<organism evidence="2 3">
    <name type="scientific">Marixanthomonas spongiae</name>
    <dbReference type="NCBI Taxonomy" id="2174845"/>
    <lineage>
        <taxon>Bacteria</taxon>
        <taxon>Pseudomonadati</taxon>
        <taxon>Bacteroidota</taxon>
        <taxon>Flavobacteriia</taxon>
        <taxon>Flavobacteriales</taxon>
        <taxon>Flavobacteriaceae</taxon>
        <taxon>Marixanthomonas</taxon>
    </lineage>
</organism>
<gene>
    <name evidence="2" type="ORF">DDV96_10700</name>
</gene>
<evidence type="ECO:0000313" key="3">
    <source>
        <dbReference type="Proteomes" id="UP000245962"/>
    </source>
</evidence>
<evidence type="ECO:0000256" key="1">
    <source>
        <dbReference type="SAM" id="Phobius"/>
    </source>
</evidence>
<keyword evidence="1" id="KW-0472">Membrane</keyword>
<dbReference type="Proteomes" id="UP000245962">
    <property type="component" value="Unassembled WGS sequence"/>
</dbReference>
<protein>
    <submittedName>
        <fullName evidence="2">Uncharacterized protein</fullName>
    </submittedName>
</protein>
<keyword evidence="1" id="KW-1133">Transmembrane helix</keyword>
<dbReference type="OrthoDB" id="1145018at2"/>
<sequence>MRIVLIIVFIAIVGSAGYGFYIRPEDFSTGELCVGLSIVGLFFVWMPLFIYHRWRKRNFKDYMLTKENLDKMREKGKEEKI</sequence>
<name>A0A2U0HZL4_9FLAO</name>
<dbReference type="EMBL" id="QEHR01000006">
    <property type="protein sequence ID" value="PVW14266.1"/>
    <property type="molecule type" value="Genomic_DNA"/>
</dbReference>